<dbReference type="RefSeq" id="WP_310097945.1">
    <property type="nucleotide sequence ID" value="NZ_JAVDUU010000003.1"/>
</dbReference>
<protein>
    <submittedName>
        <fullName evidence="3">Thiol-disulfide isomerase/thioredoxin</fullName>
    </submittedName>
</protein>
<keyword evidence="1" id="KW-0472">Membrane</keyword>
<accession>A0ABU1TDQ1</accession>
<dbReference type="CDD" id="cd02966">
    <property type="entry name" value="TlpA_like_family"/>
    <property type="match status" value="1"/>
</dbReference>
<dbReference type="Proteomes" id="UP001247620">
    <property type="component" value="Unassembled WGS sequence"/>
</dbReference>
<keyword evidence="4" id="KW-1185">Reference proteome</keyword>
<dbReference type="InterPro" id="IPR013740">
    <property type="entry name" value="Redoxin"/>
</dbReference>
<feature type="transmembrane region" description="Helical" evidence="1">
    <location>
        <begin position="6"/>
        <end position="24"/>
    </location>
</feature>
<evidence type="ECO:0000256" key="1">
    <source>
        <dbReference type="SAM" id="Phobius"/>
    </source>
</evidence>
<dbReference type="InterPro" id="IPR050553">
    <property type="entry name" value="Thioredoxin_ResA/DsbE_sf"/>
</dbReference>
<gene>
    <name evidence="3" type="ORF">J2W55_003389</name>
</gene>
<keyword evidence="1" id="KW-1133">Transmembrane helix</keyword>
<dbReference type="EMBL" id="JAVDUU010000003">
    <property type="protein sequence ID" value="MDR6943536.1"/>
    <property type="molecule type" value="Genomic_DNA"/>
</dbReference>
<dbReference type="GO" id="GO:0016853">
    <property type="term" value="F:isomerase activity"/>
    <property type="evidence" value="ECO:0007669"/>
    <property type="project" value="UniProtKB-KW"/>
</dbReference>
<dbReference type="SUPFAM" id="SSF52833">
    <property type="entry name" value="Thioredoxin-like"/>
    <property type="match status" value="1"/>
</dbReference>
<evidence type="ECO:0000313" key="4">
    <source>
        <dbReference type="Proteomes" id="UP001247620"/>
    </source>
</evidence>
<dbReference type="InterPro" id="IPR036249">
    <property type="entry name" value="Thioredoxin-like_sf"/>
</dbReference>
<dbReference type="Gene3D" id="3.40.30.10">
    <property type="entry name" value="Glutaredoxin"/>
    <property type="match status" value="1"/>
</dbReference>
<dbReference type="PANTHER" id="PTHR42852">
    <property type="entry name" value="THIOL:DISULFIDE INTERCHANGE PROTEIN DSBE"/>
    <property type="match status" value="1"/>
</dbReference>
<reference evidence="3 4" key="1">
    <citation type="submission" date="2023-07" db="EMBL/GenBank/DDBJ databases">
        <title>Sorghum-associated microbial communities from plants grown in Nebraska, USA.</title>
        <authorList>
            <person name="Schachtman D."/>
        </authorList>
    </citation>
    <scope>NUCLEOTIDE SEQUENCE [LARGE SCALE GENOMIC DNA]</scope>
    <source>
        <strain evidence="3 4">3262</strain>
    </source>
</reference>
<feature type="domain" description="Thioredoxin" evidence="2">
    <location>
        <begin position="37"/>
        <end position="192"/>
    </location>
</feature>
<dbReference type="Pfam" id="PF08534">
    <property type="entry name" value="Redoxin"/>
    <property type="match status" value="1"/>
</dbReference>
<proteinExistence type="predicted"/>
<name>A0ABU1TDQ1_9SPHI</name>
<evidence type="ECO:0000259" key="2">
    <source>
        <dbReference type="PROSITE" id="PS51352"/>
    </source>
</evidence>
<dbReference type="InterPro" id="IPR013766">
    <property type="entry name" value="Thioredoxin_domain"/>
</dbReference>
<organism evidence="3 4">
    <name type="scientific">Mucilaginibacter pocheonensis</name>
    <dbReference type="NCBI Taxonomy" id="398050"/>
    <lineage>
        <taxon>Bacteria</taxon>
        <taxon>Pseudomonadati</taxon>
        <taxon>Bacteroidota</taxon>
        <taxon>Sphingobacteriia</taxon>
        <taxon>Sphingobacteriales</taxon>
        <taxon>Sphingobacteriaceae</taxon>
        <taxon>Mucilaginibacter</taxon>
    </lineage>
</organism>
<dbReference type="PANTHER" id="PTHR42852:SF17">
    <property type="entry name" value="THIOREDOXIN-LIKE PROTEIN HI_1115"/>
    <property type="match status" value="1"/>
</dbReference>
<evidence type="ECO:0000313" key="3">
    <source>
        <dbReference type="EMBL" id="MDR6943536.1"/>
    </source>
</evidence>
<comment type="caution">
    <text evidence="3">The sequence shown here is derived from an EMBL/GenBank/DDBJ whole genome shotgun (WGS) entry which is preliminary data.</text>
</comment>
<keyword evidence="1" id="KW-0812">Transmembrane</keyword>
<dbReference type="PROSITE" id="PS51352">
    <property type="entry name" value="THIOREDOXIN_2"/>
    <property type="match status" value="1"/>
</dbReference>
<keyword evidence="3" id="KW-0413">Isomerase</keyword>
<sequence>MKGKITTGNVLYVLIMVIVLVMLINPTAKSLLIRGLMSIGFFQPDIPAQVSKKPIADPFNISFRNAGGQLLNTADLNGKIVFVNFWATWCPPCIAEMPSVNQLYAQFKNDPNLVFIVADVDNDHIKAEEFMQKHHYDLPVFNLTSQVPDYIMDGSIPTTLVFNKRGELVFRHTGAADYNSSNFSNYLNKLINE</sequence>